<dbReference type="GO" id="GO:0030151">
    <property type="term" value="F:molybdenum ion binding"/>
    <property type="evidence" value="ECO:0007669"/>
    <property type="project" value="InterPro"/>
</dbReference>
<dbReference type="GO" id="GO:0005758">
    <property type="term" value="C:mitochondrial intermembrane space"/>
    <property type="evidence" value="ECO:0007669"/>
    <property type="project" value="UniProtKB-SubCell"/>
</dbReference>
<dbReference type="EnsemblMetazoa" id="MDOA008671-RA">
    <property type="protein sequence ID" value="MDOA008671-PA"/>
    <property type="gene ID" value="MDOA008671"/>
</dbReference>
<dbReference type="PANTHER" id="PTHR19372:SF7">
    <property type="entry name" value="SULFITE OXIDASE, MITOCHONDRIAL"/>
    <property type="match status" value="1"/>
</dbReference>
<comment type="cofactor">
    <cofactor evidence="1">
        <name>Mo-molybdopterin</name>
        <dbReference type="ChEBI" id="CHEBI:71302"/>
    </cofactor>
</comment>
<evidence type="ECO:0000256" key="8">
    <source>
        <dbReference type="ARBA" id="ARBA00022617"/>
    </source>
</evidence>
<dbReference type="InterPro" id="IPR014756">
    <property type="entry name" value="Ig_E-set"/>
</dbReference>
<evidence type="ECO:0000313" key="14">
    <source>
        <dbReference type="EnsemblMetazoa" id="MDOA008671-PA"/>
    </source>
</evidence>
<dbReference type="FunFam" id="3.10.120.10:FF:000007">
    <property type="entry name" value="Sulfite oxidase, mitochondrial"/>
    <property type="match status" value="1"/>
</dbReference>
<evidence type="ECO:0000256" key="2">
    <source>
        <dbReference type="ARBA" id="ARBA00001970"/>
    </source>
</evidence>
<keyword evidence="9" id="KW-0479">Metal-binding</keyword>
<evidence type="ECO:0000256" key="12">
    <source>
        <dbReference type="ARBA" id="ARBA00023128"/>
    </source>
</evidence>
<dbReference type="PROSITE" id="PS50255">
    <property type="entry name" value="CYTOCHROME_B5_2"/>
    <property type="match status" value="1"/>
</dbReference>
<dbReference type="GO" id="GO:0006790">
    <property type="term" value="P:sulfur compound metabolic process"/>
    <property type="evidence" value="ECO:0007669"/>
    <property type="project" value="UniProtKB-UniPathway"/>
</dbReference>
<dbReference type="AlphaFoldDB" id="A0A1I8MUV9"/>
<comment type="pathway">
    <text evidence="5">Energy metabolism; sulfur metabolism.</text>
</comment>
<keyword evidence="10" id="KW-0560">Oxidoreductase</keyword>
<dbReference type="eggNOG" id="KOG4576">
    <property type="taxonomic scope" value="Eukaryota"/>
</dbReference>
<organism evidence="14">
    <name type="scientific">Musca domestica</name>
    <name type="common">House fly</name>
    <dbReference type="NCBI Taxonomy" id="7370"/>
    <lineage>
        <taxon>Eukaryota</taxon>
        <taxon>Metazoa</taxon>
        <taxon>Ecdysozoa</taxon>
        <taxon>Arthropoda</taxon>
        <taxon>Hexapoda</taxon>
        <taxon>Insecta</taxon>
        <taxon>Pterygota</taxon>
        <taxon>Neoptera</taxon>
        <taxon>Endopterygota</taxon>
        <taxon>Diptera</taxon>
        <taxon>Brachycera</taxon>
        <taxon>Muscomorpha</taxon>
        <taxon>Muscoidea</taxon>
        <taxon>Muscidae</taxon>
        <taxon>Musca</taxon>
    </lineage>
</organism>
<evidence type="ECO:0000256" key="4">
    <source>
        <dbReference type="ARBA" id="ARBA00004678"/>
    </source>
</evidence>
<keyword evidence="11" id="KW-0408">Iron</keyword>
<dbReference type="Pfam" id="PF00173">
    <property type="entry name" value="Cyt-b5"/>
    <property type="match status" value="1"/>
</dbReference>
<protein>
    <recommendedName>
        <fullName evidence="6">sulfite oxidase</fullName>
        <ecNumber evidence="6">1.8.3.1</ecNumber>
    </recommendedName>
</protein>
<dbReference type="Gene3D" id="3.10.120.10">
    <property type="entry name" value="Cytochrome b5-like heme/steroid binding domain"/>
    <property type="match status" value="1"/>
</dbReference>
<evidence type="ECO:0000256" key="7">
    <source>
        <dbReference type="ARBA" id="ARBA00022505"/>
    </source>
</evidence>
<dbReference type="Pfam" id="PF03404">
    <property type="entry name" value="Mo-co_dimer"/>
    <property type="match status" value="1"/>
</dbReference>
<evidence type="ECO:0000259" key="13">
    <source>
        <dbReference type="PROSITE" id="PS50255"/>
    </source>
</evidence>
<keyword evidence="12" id="KW-0496">Mitochondrion</keyword>
<dbReference type="OrthoDB" id="10051395at2759"/>
<dbReference type="PANTHER" id="PTHR19372">
    <property type="entry name" value="SULFITE REDUCTASE"/>
    <property type="match status" value="1"/>
</dbReference>
<dbReference type="GO" id="GO:0008482">
    <property type="term" value="F:sulfite oxidase activity"/>
    <property type="evidence" value="ECO:0007669"/>
    <property type="project" value="UniProtKB-EC"/>
</dbReference>
<sequence>MSFLIKATNSLRNSYKPGLRCLSTGQYNHTLLSNNNQQHKQQYRYASGNAKGAKNQTAVYTLFTLGGITLGYLFFDNLENLKKVAAQANKNNEKTKTTQIKEQISNKNDVSDDGDDAYKKWHSTERKDLPTFKLEDVQKHNTLEKGIWVTYGIGVYDITEFIPKHPGSDKIMLGAGSAIDPFWAIYQQHNNKEILSLLETYRIGNISPEDEVSTDDMGSPWAMEPKRHPLLKPASERPFNAEPPLTILAENFYTPNEFFYVRNHLPVPVIDVKTYELEVEIETDKAGAKSTQKTLSFEDIKALPKHSVTAAIMCGGNRRSEMTEVKSVKGLSWGAGAVGNAKWSGARLRDVLLAMGVQPNENLHVILEGADLDPTSNPYGASIPLSKALDERGDVILAYEMNDKPLNRDHGFPIRVIVPGTVGARNVKWLTRIVVADHESNSHWQQNDYKGFSPSTDWDTVDFTKSPAIQAMPVTSAICTPLPGEKVKVSADGFVEVRGYAWSGGGRRIVRVDLTADKGKSWHVATLEQENEPDGRHYGWSLWTARIPVDTKLKGEEVEIWSKAVDSAYNVQPETFANIWNLRGVLSNAYHRVKILLN</sequence>
<comment type="subcellular location">
    <subcellularLocation>
        <location evidence="3">Mitochondrion intermembrane space</location>
    </subcellularLocation>
</comment>
<keyword evidence="8" id="KW-0349">Heme</keyword>
<accession>A0A1I8MUV9</accession>
<reference evidence="14" key="1">
    <citation type="submission" date="2020-05" db="UniProtKB">
        <authorList>
            <consortium name="EnsemblMetazoa"/>
        </authorList>
    </citation>
    <scope>IDENTIFICATION</scope>
    <source>
        <strain evidence="14">Aabys</strain>
    </source>
</reference>
<dbReference type="VEuPathDB" id="VectorBase:MDOA008671"/>
<dbReference type="SUPFAM" id="SSF55856">
    <property type="entry name" value="Cytochrome b5-like heme/steroid binding domain"/>
    <property type="match status" value="1"/>
</dbReference>
<dbReference type="VEuPathDB" id="VectorBase:MDOMA2_016400"/>
<dbReference type="FunFam" id="2.60.40.650:FF:000009">
    <property type="entry name" value="probable sulfite oxidase, mitochondrial"/>
    <property type="match status" value="1"/>
</dbReference>
<dbReference type="eggNOG" id="KOG0535">
    <property type="taxonomic scope" value="Eukaryota"/>
</dbReference>
<dbReference type="InterPro" id="IPR036374">
    <property type="entry name" value="OxRdtase_Mopterin-bd_sf"/>
</dbReference>
<evidence type="ECO:0000256" key="9">
    <source>
        <dbReference type="ARBA" id="ARBA00022723"/>
    </source>
</evidence>
<dbReference type="SUPFAM" id="SSF56524">
    <property type="entry name" value="Oxidoreductase molybdopterin-binding domain"/>
    <property type="match status" value="1"/>
</dbReference>
<dbReference type="InterPro" id="IPR008335">
    <property type="entry name" value="Mopterin_OxRdtase_euk"/>
</dbReference>
<gene>
    <name evidence="14" type="primary">101898377</name>
</gene>
<dbReference type="Gene3D" id="2.60.40.650">
    <property type="match status" value="1"/>
</dbReference>
<evidence type="ECO:0000256" key="6">
    <source>
        <dbReference type="ARBA" id="ARBA00012505"/>
    </source>
</evidence>
<dbReference type="STRING" id="7370.A0A1I8MUV9"/>
<dbReference type="KEGG" id="mde:101898377"/>
<feature type="domain" description="Cytochrome b5 heme-binding" evidence="13">
    <location>
        <begin position="129"/>
        <end position="207"/>
    </location>
</feature>
<dbReference type="SMART" id="SM01117">
    <property type="entry name" value="Cyt-b5"/>
    <property type="match status" value="1"/>
</dbReference>
<keyword evidence="7" id="KW-0500">Molybdenum</keyword>
<name>A0A1I8MUV9_MUSDO</name>
<comment type="pathway">
    <text evidence="4">Sulfur metabolism.</text>
</comment>
<dbReference type="CDD" id="cd02111">
    <property type="entry name" value="eukary_SO_Moco"/>
    <property type="match status" value="1"/>
</dbReference>
<evidence type="ECO:0000256" key="1">
    <source>
        <dbReference type="ARBA" id="ARBA00001924"/>
    </source>
</evidence>
<dbReference type="GO" id="GO:0020037">
    <property type="term" value="F:heme binding"/>
    <property type="evidence" value="ECO:0007669"/>
    <property type="project" value="TreeGrafter"/>
</dbReference>
<dbReference type="FunFam" id="3.90.420.10:FF:000002">
    <property type="entry name" value="sulfite oxidase, mitochondrial"/>
    <property type="match status" value="1"/>
</dbReference>
<evidence type="ECO:0000256" key="5">
    <source>
        <dbReference type="ARBA" id="ARBA00004971"/>
    </source>
</evidence>
<comment type="cofactor">
    <cofactor evidence="2">
        <name>heme b</name>
        <dbReference type="ChEBI" id="CHEBI:60344"/>
    </cofactor>
</comment>
<dbReference type="InterPro" id="IPR036400">
    <property type="entry name" value="Cyt_B5-like_heme/steroid_sf"/>
</dbReference>
<proteinExistence type="predicted"/>
<dbReference type="SUPFAM" id="SSF81296">
    <property type="entry name" value="E set domains"/>
    <property type="match status" value="1"/>
</dbReference>
<dbReference type="EC" id="1.8.3.1" evidence="6"/>
<dbReference type="PRINTS" id="PR00407">
    <property type="entry name" value="EUMOPTERIN"/>
</dbReference>
<evidence type="ECO:0000256" key="11">
    <source>
        <dbReference type="ARBA" id="ARBA00023004"/>
    </source>
</evidence>
<evidence type="ECO:0000256" key="10">
    <source>
        <dbReference type="ARBA" id="ARBA00023002"/>
    </source>
</evidence>
<dbReference type="Pfam" id="PF00174">
    <property type="entry name" value="Oxidored_molyb"/>
    <property type="match status" value="1"/>
</dbReference>
<dbReference type="InterPro" id="IPR001199">
    <property type="entry name" value="Cyt_B5-like_heme/steroid-bd"/>
</dbReference>
<evidence type="ECO:0000256" key="3">
    <source>
        <dbReference type="ARBA" id="ARBA00004569"/>
    </source>
</evidence>
<dbReference type="GO" id="GO:0043546">
    <property type="term" value="F:molybdopterin cofactor binding"/>
    <property type="evidence" value="ECO:0007669"/>
    <property type="project" value="TreeGrafter"/>
</dbReference>
<dbReference type="InterPro" id="IPR000572">
    <property type="entry name" value="OxRdtase_Mopterin-bd_dom"/>
</dbReference>
<dbReference type="Gene3D" id="3.90.420.10">
    <property type="entry name" value="Oxidoreductase, molybdopterin-binding domain"/>
    <property type="match status" value="1"/>
</dbReference>
<dbReference type="UniPathway" id="UPA00096"/>
<dbReference type="RefSeq" id="XP_005186168.2">
    <property type="nucleotide sequence ID" value="XM_005186111.4"/>
</dbReference>
<dbReference type="InterPro" id="IPR005066">
    <property type="entry name" value="MoCF_OxRdtse_dimer"/>
</dbReference>